<protein>
    <recommendedName>
        <fullName evidence="7">Reverse transcriptase domain-containing protein</fullName>
    </recommendedName>
</protein>
<feature type="domain" description="C2H2-type" evidence="3">
    <location>
        <begin position="227"/>
        <end position="255"/>
    </location>
</feature>
<feature type="domain" description="Reverse transcriptase" evidence="4">
    <location>
        <begin position="465"/>
        <end position="745"/>
    </location>
</feature>
<feature type="compositionally biased region" description="Low complexity" evidence="2">
    <location>
        <begin position="1222"/>
        <end position="1234"/>
    </location>
</feature>
<keyword evidence="1" id="KW-0862">Zinc</keyword>
<dbReference type="PROSITE" id="PS50157">
    <property type="entry name" value="ZINC_FINGER_C2H2_2"/>
    <property type="match status" value="1"/>
</dbReference>
<dbReference type="Proteomes" id="UP001497482">
    <property type="component" value="Chromosome 23"/>
</dbReference>
<evidence type="ECO:0000313" key="5">
    <source>
        <dbReference type="EMBL" id="CAL1599881.1"/>
    </source>
</evidence>
<dbReference type="PROSITE" id="PS50878">
    <property type="entry name" value="RT_POL"/>
    <property type="match status" value="1"/>
</dbReference>
<dbReference type="Pfam" id="PF00078">
    <property type="entry name" value="RVT_1"/>
    <property type="match status" value="1"/>
</dbReference>
<name>A0AAV2LCD7_KNICA</name>
<evidence type="ECO:0000256" key="2">
    <source>
        <dbReference type="SAM" id="MobiDB-lite"/>
    </source>
</evidence>
<evidence type="ECO:0000259" key="3">
    <source>
        <dbReference type="PROSITE" id="PS50157"/>
    </source>
</evidence>
<dbReference type="PROSITE" id="PS00028">
    <property type="entry name" value="ZINC_FINGER_C2H2_1"/>
    <property type="match status" value="1"/>
</dbReference>
<feature type="region of interest" description="Disordered" evidence="2">
    <location>
        <begin position="1163"/>
        <end position="1235"/>
    </location>
</feature>
<keyword evidence="1" id="KW-0479">Metal-binding</keyword>
<organism evidence="5 6">
    <name type="scientific">Knipowitschia caucasica</name>
    <name type="common">Caucasian dwarf goby</name>
    <name type="synonym">Pomatoschistus caucasicus</name>
    <dbReference type="NCBI Taxonomy" id="637954"/>
    <lineage>
        <taxon>Eukaryota</taxon>
        <taxon>Metazoa</taxon>
        <taxon>Chordata</taxon>
        <taxon>Craniata</taxon>
        <taxon>Vertebrata</taxon>
        <taxon>Euteleostomi</taxon>
        <taxon>Actinopterygii</taxon>
        <taxon>Neopterygii</taxon>
        <taxon>Teleostei</taxon>
        <taxon>Neoteleostei</taxon>
        <taxon>Acanthomorphata</taxon>
        <taxon>Gobiaria</taxon>
        <taxon>Gobiiformes</taxon>
        <taxon>Gobioidei</taxon>
        <taxon>Gobiidae</taxon>
        <taxon>Gobiinae</taxon>
        <taxon>Knipowitschia</taxon>
    </lineage>
</organism>
<dbReference type="SUPFAM" id="SSF56672">
    <property type="entry name" value="DNA/RNA polymerases"/>
    <property type="match status" value="1"/>
</dbReference>
<sequence>MALRKLGDVRGRYCSPGPRGCWWRSRLSSQLLGGSLVVTLITLADWGVGMEDKTRPKLSWPNPGFHTPTLGKRGDKQAPQSLQMVKRPKWEPLRRLSTPPPQLPRGATNEGLKRTLFPKTKPLENVLFMSYMKKIVGLPELTKGRLPLHIWIGLRAPWKTPSPCPLCAANLSSLGLAGAHFRKAHGARKILLLCAICGTSSSKTSSMTGHASKCRLGRVIRKDEGDLTCALCAKQLKTQRGLSQHLRLAHLGAYLEMGRKSKGPLMLKPPSPGLSSLLEKLNTPLMKVPRVNELVQIMQANWGPPGQTTRVGIDREARKLVLKFRNKMGMTKFNGQSKVRSAPRRPRYTKEAYKLTQDLWWRDPLKAAQFILDGDAPNCTLPRATIEESYKQTWCRRDSYKSLAGFGKLPAASNKEFHPVVTGLEVIRTLKRMAKKSCPGPDGLQRSQLLLCDKKGLKLAGLFNNWLRSGMIPKIFKTSTTTLIPKSSDPALCGAIGNWRPLTISSTILRVFSNILAARLSIACQVHPRQKGFVNGSGCSENLTILNGLISLAKRERRELAVVFIDLAKAFDTVSHRLIGETLTRRGVDQLMVKIILDGYRGCSSSIRTPEGPTRKIPIKLGVKQGDPLSPLLFNLALDPLLYALDDVKAGFEFGEDATVAAMAFADDLVLISGSWEGMRSNLAVLDAFCDRVGLAVNPDKCVAFHIGHKGRKGVLNACPTWTINDQPVRMLSGQEQAKYLGVEIHPWKGVCCSPLAPKLESGLVKIDKAGIKPHQRLMVLRSYLLPRFLYVCDHSGLSRGSLRALDAKVKVAVKGWLHLDRSTTDGLLYARFRDGGLSIPRLERQVLVMRLNRLLKMIHSECPITHEISSLLDLEAKVRELYLDLTGVAAPEDLGDVVAQKLRSANMKILEHNRWKLQRSQGKGVEVFANDQISNFWLRLPVVSGLTVPEFLVALRLRTNTAIMRYSAGVRAPNADSGCRFCQYPRETLPHIIGNCPEFKKNRMSAHNKVCGRLGNLASMKGWKVLREEHVIVSGRTWVPDLIMTKDGKGMTLDVTICFEQRLSTLREKAEAKKRKYEHLKPILEKGLNLSQMTVEGFPMGARGKWHNGNYKILEEMGFSKTAGKLEARRLDSGGATPTSIRLRPQIRRDYPLNLSILLSGGKETNQDSLSSGERRGKSPAPNPRPTGGRGKCGVRKTSCPVSIGGLSPSDRGSARGRCEAGNGSRRAGSARGIQLGGQGTAARCWEDPLVGPLPGCRRPPPSALPPRRCAATGSGVGQERLGAKVARRLGGVLYSDPPPGPRRFPGPWNECPLRPLCPRGRDGAPCPRRDCQPGRTVLSAPRPRRVAQGGDRPTYTGVRGLRRCRQPTRPVLKHGPRSLTHARVRGSPQKPRGAMKVRGGARRLRWDPGPPGLRAHHRPVSPAPSGRWSMSARDRTRKMVNYAWAGRSQRKLWWRPAAVLTCKSVVRPGYRGERLIEPSSSWFPPKSPSGPLALDVSQFYLVKRMIRALKMDGAGASGPYPAVAGTRGLEGYAATSRRAAAVSTEA</sequence>
<keyword evidence="1" id="KW-0863">Zinc-finger</keyword>
<proteinExistence type="predicted"/>
<dbReference type="PANTHER" id="PTHR19446">
    <property type="entry name" value="REVERSE TRANSCRIPTASES"/>
    <property type="match status" value="1"/>
</dbReference>
<feature type="region of interest" description="Disordered" evidence="2">
    <location>
        <begin position="1383"/>
        <end position="1433"/>
    </location>
</feature>
<evidence type="ECO:0000256" key="1">
    <source>
        <dbReference type="PROSITE-ProRule" id="PRU00042"/>
    </source>
</evidence>
<evidence type="ECO:0000313" key="6">
    <source>
        <dbReference type="Proteomes" id="UP001497482"/>
    </source>
</evidence>
<dbReference type="CDD" id="cd01650">
    <property type="entry name" value="RT_nLTR_like"/>
    <property type="match status" value="1"/>
</dbReference>
<dbReference type="InterPro" id="IPR000477">
    <property type="entry name" value="RT_dom"/>
</dbReference>
<dbReference type="InterPro" id="IPR043502">
    <property type="entry name" value="DNA/RNA_pol_sf"/>
</dbReference>
<dbReference type="GO" id="GO:0008270">
    <property type="term" value="F:zinc ion binding"/>
    <property type="evidence" value="ECO:0007669"/>
    <property type="project" value="UniProtKB-KW"/>
</dbReference>
<accession>A0AAV2LCD7</accession>
<evidence type="ECO:0000259" key="4">
    <source>
        <dbReference type="PROSITE" id="PS50878"/>
    </source>
</evidence>
<reference evidence="5 6" key="1">
    <citation type="submission" date="2024-04" db="EMBL/GenBank/DDBJ databases">
        <authorList>
            <person name="Waldvogel A.-M."/>
            <person name="Schoenle A."/>
        </authorList>
    </citation>
    <scope>NUCLEOTIDE SEQUENCE [LARGE SCALE GENOMIC DNA]</scope>
</reference>
<feature type="region of interest" description="Disordered" evidence="2">
    <location>
        <begin position="57"/>
        <end position="81"/>
    </location>
</feature>
<evidence type="ECO:0008006" key="7">
    <source>
        <dbReference type="Google" id="ProtNLM"/>
    </source>
</evidence>
<gene>
    <name evidence="5" type="ORF">KC01_LOCUS28067</name>
</gene>
<feature type="compositionally biased region" description="Basic residues" evidence="2">
    <location>
        <begin position="1395"/>
        <end position="1405"/>
    </location>
</feature>
<keyword evidence="6" id="KW-1185">Reference proteome</keyword>
<feature type="compositionally biased region" description="Polar residues" evidence="2">
    <location>
        <begin position="1164"/>
        <end position="1173"/>
    </location>
</feature>
<dbReference type="EMBL" id="OZ035845">
    <property type="protein sequence ID" value="CAL1599881.1"/>
    <property type="molecule type" value="Genomic_DNA"/>
</dbReference>
<dbReference type="InterPro" id="IPR013087">
    <property type="entry name" value="Znf_C2H2_type"/>
</dbReference>